<protein>
    <submittedName>
        <fullName evidence="1">Uncharacterized protein</fullName>
    </submittedName>
</protein>
<reference evidence="1 2" key="1">
    <citation type="submission" date="2016-06" db="EMBL/GenBank/DDBJ databases">
        <authorList>
            <person name="Kjaerup R.B."/>
            <person name="Dalgaard T.S."/>
            <person name="Juul-Madsen H.R."/>
        </authorList>
    </citation>
    <scope>NUCLEOTIDE SEQUENCE [LARGE SCALE GENOMIC DNA]</scope>
    <source>
        <strain evidence="1 2">Pb300</strain>
    </source>
</reference>
<dbReference type="VEuPathDB" id="FungiDB:PABG_11754"/>
<accession>A0A1D2JD77</accession>
<dbReference type="AlphaFoldDB" id="A0A1D2JD77"/>
<evidence type="ECO:0000313" key="2">
    <source>
        <dbReference type="Proteomes" id="UP000242814"/>
    </source>
</evidence>
<evidence type="ECO:0000313" key="1">
    <source>
        <dbReference type="EMBL" id="ODH26640.1"/>
    </source>
</evidence>
<gene>
    <name evidence="1" type="ORF">ACO22_04517</name>
</gene>
<proteinExistence type="predicted"/>
<sequence>MTQQELQLTNLIRTSFNWYPYNGRILLIALVIQFPGGELLMSGFSVCQLWLPPKPQFCRFTSSYHLPGKVSYARLKLEQRRSMPRPEPSASQLLRFAVTGTIKAPNSQYSSETLEKHVAAAFAQPQLPETWTIFNSSSVPNNVFNKSTPPVDRFDPVYFQNAAELPKIHAIFERYLTFPSVIRELQQNTKALVGALKHCGQYEPPEKILITLNAIFARFDLLKIQIPQHLLIFGMKLAAQHFSAAALRSYIQSYVAGRYDSLPARSARDVIRNLYLCFKSSVWASPAVDLGPMREVVTGLDEKGMPTSYPSLLSLLLKSDGSSPHYVYSQYVQLLGVMGDSRGLFDFWPTVQARLQSDPSNSLVQSLISHFLMAILRAGFGKRAVEFAKQLSTIADLNDILSPSLWKKLLQQDDSGALQNVISSEKMTMLLHEELSSIERRLGISWHPDGGGHHVRAADLDLWADHWLMGAEQSSRDPNLNLSGLSKGSERLFEEILLHGSSKSLTELSIIANLLHDFEGSEIPIGSKQDEEGNVHEFVWCPQCSPIKFSGCASFNETHAQSPSSLGLIRALHYQYGEPTMLNARNLYLMQLGYLCERIRGPVEGSAHSDTGETERWVNTGHIIFWERSERRFMMIYLEKGFGTIDPGLYPRDSHPYLPSVAMMNLNRDCDYGTEVSKNLITPLEGRYWMEVDPAVYFQP</sequence>
<dbReference type="VEuPathDB" id="FungiDB:PADG_02052"/>
<dbReference type="Proteomes" id="UP000242814">
    <property type="component" value="Unassembled WGS sequence"/>
</dbReference>
<name>A0A1D2JD77_PARBR</name>
<comment type="caution">
    <text evidence="1">The sequence shown here is derived from an EMBL/GenBank/DDBJ whole genome shotgun (WGS) entry which is preliminary data.</text>
</comment>
<organism evidence="1 2">
    <name type="scientific">Paracoccidioides brasiliensis</name>
    <dbReference type="NCBI Taxonomy" id="121759"/>
    <lineage>
        <taxon>Eukaryota</taxon>
        <taxon>Fungi</taxon>
        <taxon>Dikarya</taxon>
        <taxon>Ascomycota</taxon>
        <taxon>Pezizomycotina</taxon>
        <taxon>Eurotiomycetes</taxon>
        <taxon>Eurotiomycetidae</taxon>
        <taxon>Onygenales</taxon>
        <taxon>Ajellomycetaceae</taxon>
        <taxon>Paracoccidioides</taxon>
    </lineage>
</organism>
<dbReference type="EMBL" id="LZYO01000180">
    <property type="protein sequence ID" value="ODH26640.1"/>
    <property type="molecule type" value="Genomic_DNA"/>
</dbReference>